<keyword evidence="3" id="KW-0012">Acyltransferase</keyword>
<protein>
    <submittedName>
        <fullName evidence="3">Acyltransferase family protein</fullName>
    </submittedName>
</protein>
<organism evidence="3 4">
    <name type="scientific">Rugamonas aquatica</name>
    <dbReference type="NCBI Taxonomy" id="2743357"/>
    <lineage>
        <taxon>Bacteria</taxon>
        <taxon>Pseudomonadati</taxon>
        <taxon>Pseudomonadota</taxon>
        <taxon>Betaproteobacteria</taxon>
        <taxon>Burkholderiales</taxon>
        <taxon>Oxalobacteraceae</taxon>
        <taxon>Telluria group</taxon>
        <taxon>Rugamonas</taxon>
    </lineage>
</organism>
<sequence>MTAVLLSRPPNNYNLIRLVAAWLVLFSHSYHLLGQGASEPLMWLSGGRMTLGTVAVGVFFTISGYLITASAYARPHFGGFLLARLRRIFPALILVVLICAFLIGPWYSSLSPIAYFSSDATYTYVIRNLTLKHLQFDLPGVFTANPYGTAVNGSLWTLPIEFALYLATGGGILVLRLMRQADKIMLPLLSVAVVCCLAWILTLQGNQAAALLLVPYFLLGAMYRIARQRLPLRGDWVAVLLLVCALSLWLGSALFPLFACLFISYATLWLARHPRWIAALNTDAVGDLSYGIYLFAFPIQQCLVASGLAAQPLWLCAQATMLVLPVAWLSWHLVERRFAATASAAVNVADLSGART</sequence>
<dbReference type="PANTHER" id="PTHR23028">
    <property type="entry name" value="ACETYLTRANSFERASE"/>
    <property type="match status" value="1"/>
</dbReference>
<feature type="transmembrane region" description="Helical" evidence="1">
    <location>
        <begin position="208"/>
        <end position="226"/>
    </location>
</feature>
<dbReference type="Pfam" id="PF01757">
    <property type="entry name" value="Acyl_transf_3"/>
    <property type="match status" value="1"/>
</dbReference>
<evidence type="ECO:0000259" key="2">
    <source>
        <dbReference type="Pfam" id="PF01757"/>
    </source>
</evidence>
<accession>A0A6A7MZC5</accession>
<name>A0A6A7MZC5_9BURK</name>
<evidence type="ECO:0000313" key="3">
    <source>
        <dbReference type="EMBL" id="MQA38008.1"/>
    </source>
</evidence>
<dbReference type="RefSeq" id="WP_152837436.1">
    <property type="nucleotide sequence ID" value="NZ_WHUG01000002.1"/>
</dbReference>
<evidence type="ECO:0000313" key="4">
    <source>
        <dbReference type="Proteomes" id="UP000440498"/>
    </source>
</evidence>
<feature type="transmembrane region" description="Helical" evidence="1">
    <location>
        <begin position="155"/>
        <end position="177"/>
    </location>
</feature>
<evidence type="ECO:0000256" key="1">
    <source>
        <dbReference type="SAM" id="Phobius"/>
    </source>
</evidence>
<keyword evidence="4" id="KW-1185">Reference proteome</keyword>
<dbReference type="GO" id="GO:0009103">
    <property type="term" value="P:lipopolysaccharide biosynthetic process"/>
    <property type="evidence" value="ECO:0007669"/>
    <property type="project" value="TreeGrafter"/>
</dbReference>
<keyword evidence="1" id="KW-0472">Membrane</keyword>
<keyword evidence="1" id="KW-0812">Transmembrane</keyword>
<dbReference type="InterPro" id="IPR050879">
    <property type="entry name" value="Acyltransferase_3"/>
</dbReference>
<feature type="transmembrane region" description="Helical" evidence="1">
    <location>
        <begin position="238"/>
        <end position="268"/>
    </location>
</feature>
<feature type="transmembrane region" description="Helical" evidence="1">
    <location>
        <begin position="184"/>
        <end position="202"/>
    </location>
</feature>
<dbReference type="GO" id="GO:0016747">
    <property type="term" value="F:acyltransferase activity, transferring groups other than amino-acyl groups"/>
    <property type="evidence" value="ECO:0007669"/>
    <property type="project" value="InterPro"/>
</dbReference>
<dbReference type="Proteomes" id="UP000440498">
    <property type="component" value="Unassembled WGS sequence"/>
</dbReference>
<feature type="transmembrane region" description="Helical" evidence="1">
    <location>
        <begin position="88"/>
        <end position="107"/>
    </location>
</feature>
<keyword evidence="3" id="KW-0808">Transferase</keyword>
<gene>
    <name evidence="3" type="ORF">GEV02_07595</name>
</gene>
<dbReference type="EMBL" id="WHUG01000002">
    <property type="protein sequence ID" value="MQA38008.1"/>
    <property type="molecule type" value="Genomic_DNA"/>
</dbReference>
<dbReference type="AlphaFoldDB" id="A0A6A7MZC5"/>
<proteinExistence type="predicted"/>
<comment type="caution">
    <text evidence="3">The sequence shown here is derived from an EMBL/GenBank/DDBJ whole genome shotgun (WGS) entry which is preliminary data.</text>
</comment>
<dbReference type="PANTHER" id="PTHR23028:SF53">
    <property type="entry name" value="ACYL_TRANSF_3 DOMAIN-CONTAINING PROTEIN"/>
    <property type="match status" value="1"/>
</dbReference>
<feature type="transmembrane region" description="Helical" evidence="1">
    <location>
        <begin position="12"/>
        <end position="30"/>
    </location>
</feature>
<reference evidence="3 4" key="1">
    <citation type="submission" date="2019-10" db="EMBL/GenBank/DDBJ databases">
        <title>Two novel species isolated from a subtropical stream in China.</title>
        <authorList>
            <person name="Lu H."/>
        </authorList>
    </citation>
    <scope>NUCLEOTIDE SEQUENCE [LARGE SCALE GENOMIC DNA]</scope>
    <source>
        <strain evidence="3 4">FT29W</strain>
    </source>
</reference>
<feature type="transmembrane region" description="Helical" evidence="1">
    <location>
        <begin position="50"/>
        <end position="67"/>
    </location>
</feature>
<dbReference type="InterPro" id="IPR002656">
    <property type="entry name" value="Acyl_transf_3_dom"/>
</dbReference>
<feature type="domain" description="Acyltransferase 3" evidence="2">
    <location>
        <begin position="13"/>
        <end position="331"/>
    </location>
</feature>
<keyword evidence="1" id="KW-1133">Transmembrane helix</keyword>
<dbReference type="GO" id="GO:0016020">
    <property type="term" value="C:membrane"/>
    <property type="evidence" value="ECO:0007669"/>
    <property type="project" value="TreeGrafter"/>
</dbReference>